<evidence type="ECO:0000256" key="1">
    <source>
        <dbReference type="SAM" id="MobiDB-lite"/>
    </source>
</evidence>
<reference evidence="2" key="1">
    <citation type="submission" date="2007-07" db="EMBL/GenBank/DDBJ databases">
        <title>PCAP assembly of the Caenorhabditis remanei genome.</title>
        <authorList>
            <consortium name="The Caenorhabditis remanei Sequencing Consortium"/>
            <person name="Wilson R.K."/>
        </authorList>
    </citation>
    <scope>NUCLEOTIDE SEQUENCE [LARGE SCALE GENOMIC DNA]</scope>
    <source>
        <strain evidence="2">PB4641</strain>
    </source>
</reference>
<feature type="region of interest" description="Disordered" evidence="1">
    <location>
        <begin position="23"/>
        <end position="73"/>
    </location>
</feature>
<feature type="compositionally biased region" description="Acidic residues" evidence="1">
    <location>
        <begin position="35"/>
        <end position="57"/>
    </location>
</feature>
<evidence type="ECO:0000313" key="3">
    <source>
        <dbReference type="Proteomes" id="UP000008281"/>
    </source>
</evidence>
<proteinExistence type="predicted"/>
<name>E3MJD1_CAERE</name>
<dbReference type="Proteomes" id="UP000008281">
    <property type="component" value="Unassembled WGS sequence"/>
</dbReference>
<dbReference type="InParanoid" id="E3MJD1"/>
<organism evidence="3">
    <name type="scientific">Caenorhabditis remanei</name>
    <name type="common">Caenorhabditis vulgaris</name>
    <dbReference type="NCBI Taxonomy" id="31234"/>
    <lineage>
        <taxon>Eukaryota</taxon>
        <taxon>Metazoa</taxon>
        <taxon>Ecdysozoa</taxon>
        <taxon>Nematoda</taxon>
        <taxon>Chromadorea</taxon>
        <taxon>Rhabditida</taxon>
        <taxon>Rhabditina</taxon>
        <taxon>Rhabditomorpha</taxon>
        <taxon>Rhabditoidea</taxon>
        <taxon>Rhabditidae</taxon>
        <taxon>Peloderinae</taxon>
        <taxon>Caenorhabditis</taxon>
    </lineage>
</organism>
<dbReference type="HOGENOM" id="CLU_182490_0_0_1"/>
<sequence>MAVNKVTHIRVKGDIKVDVIEVYPPVPDSDTLQPEQEEEKEEEEEEEQEEEQEEEVEVILQPEEKEEEEFKKV</sequence>
<dbReference type="AlphaFoldDB" id="E3MJD1"/>
<accession>E3MJD1</accession>
<protein>
    <submittedName>
        <fullName evidence="2">Uncharacterized protein</fullName>
    </submittedName>
</protein>
<gene>
    <name evidence="2" type="ORF">CRE_19111</name>
</gene>
<evidence type="ECO:0000313" key="2">
    <source>
        <dbReference type="EMBL" id="EFP03649.1"/>
    </source>
</evidence>
<keyword evidence="3" id="KW-1185">Reference proteome</keyword>
<dbReference type="EMBL" id="DS268450">
    <property type="protein sequence ID" value="EFP03649.1"/>
    <property type="molecule type" value="Genomic_DNA"/>
</dbReference>